<dbReference type="SUPFAM" id="SSF48576">
    <property type="entry name" value="Terpenoid synthases"/>
    <property type="match status" value="1"/>
</dbReference>
<dbReference type="GO" id="GO:0010333">
    <property type="term" value="F:terpene synthase activity"/>
    <property type="evidence" value="ECO:0007669"/>
    <property type="project" value="InterPro"/>
</dbReference>
<accession>A0A919RLN4</accession>
<dbReference type="PANTHER" id="PTHR35201">
    <property type="entry name" value="TERPENE SYNTHASE"/>
    <property type="match status" value="1"/>
</dbReference>
<evidence type="ECO:0000256" key="1">
    <source>
        <dbReference type="ARBA" id="ARBA00023239"/>
    </source>
</evidence>
<keyword evidence="2" id="KW-0479">Metal-binding</keyword>
<dbReference type="SFLD" id="SFLDS00005">
    <property type="entry name" value="Isoprenoid_Synthase_Type_I"/>
    <property type="match status" value="1"/>
</dbReference>
<sequence>MSAKDHLDQATITVDLPHRTNPELTRAREHVREWCLSYGFMNSTTTARRFTDADPAKIVCYAYPEARGADLDVALDMMCFFAALDDCFESAFWRSPADGIPFIRTLTSLLHEDLPPASLSPIAAAFADMWRRSTAGMSSAWKTRAAHHWNQYMWAYISEATSRKRGFEPDLDSYLAMRRPVSGIQCCFDMLERTNHYEVPAQSWFHAHLRRLADLAMDICILCNDLASVTRDEVRGDTSNAVLVLMAHNLGRKAAERKVRKTISQLVEEFRTAHRRTRRLCEQLRLDEPGRRDTLRWTDELLEFAGANLAWQGEVARYGEASAPLADAHHMAALAHQSG</sequence>
<dbReference type="PANTHER" id="PTHR35201:SF4">
    <property type="entry name" value="BETA-PINACENE SYNTHASE-RELATED"/>
    <property type="match status" value="1"/>
</dbReference>
<comment type="similarity">
    <text evidence="2">Belongs to the terpene synthase family.</text>
</comment>
<dbReference type="RefSeq" id="WP_204031078.1">
    <property type="nucleotide sequence ID" value="NZ_BOOW01000041.1"/>
</dbReference>
<evidence type="ECO:0000313" key="3">
    <source>
        <dbReference type="EMBL" id="GII96058.1"/>
    </source>
</evidence>
<keyword evidence="1 2" id="KW-0456">Lyase</keyword>
<protein>
    <recommendedName>
        <fullName evidence="2">Terpene synthase</fullName>
        <ecNumber evidence="2">4.2.3.-</ecNumber>
    </recommendedName>
</protein>
<name>A0A919RLN4_9ACTN</name>
<gene>
    <name evidence="3" type="ORF">Ssi02_62890</name>
</gene>
<organism evidence="3 4">
    <name type="scientific">Sinosporangium siamense</name>
    <dbReference type="NCBI Taxonomy" id="1367973"/>
    <lineage>
        <taxon>Bacteria</taxon>
        <taxon>Bacillati</taxon>
        <taxon>Actinomycetota</taxon>
        <taxon>Actinomycetes</taxon>
        <taxon>Streptosporangiales</taxon>
        <taxon>Streptosporangiaceae</taxon>
        <taxon>Sinosporangium</taxon>
    </lineage>
</organism>
<keyword evidence="4" id="KW-1185">Reference proteome</keyword>
<evidence type="ECO:0000256" key="2">
    <source>
        <dbReference type="RuleBase" id="RU366034"/>
    </source>
</evidence>
<dbReference type="EMBL" id="BOOW01000041">
    <property type="protein sequence ID" value="GII96058.1"/>
    <property type="molecule type" value="Genomic_DNA"/>
</dbReference>
<evidence type="ECO:0000313" key="4">
    <source>
        <dbReference type="Proteomes" id="UP000606172"/>
    </source>
</evidence>
<dbReference type="Proteomes" id="UP000606172">
    <property type="component" value="Unassembled WGS sequence"/>
</dbReference>
<dbReference type="Pfam" id="PF19086">
    <property type="entry name" value="Terpene_syn_C_2"/>
    <property type="match status" value="1"/>
</dbReference>
<reference evidence="3" key="1">
    <citation type="submission" date="2021-01" db="EMBL/GenBank/DDBJ databases">
        <title>Whole genome shotgun sequence of Sinosporangium siamense NBRC 109515.</title>
        <authorList>
            <person name="Komaki H."/>
            <person name="Tamura T."/>
        </authorList>
    </citation>
    <scope>NUCLEOTIDE SEQUENCE</scope>
    <source>
        <strain evidence="3">NBRC 109515</strain>
    </source>
</reference>
<dbReference type="AlphaFoldDB" id="A0A919RLN4"/>
<dbReference type="Gene3D" id="1.10.600.10">
    <property type="entry name" value="Farnesyl Diphosphate Synthase"/>
    <property type="match status" value="1"/>
</dbReference>
<dbReference type="GO" id="GO:0046872">
    <property type="term" value="F:metal ion binding"/>
    <property type="evidence" value="ECO:0007669"/>
    <property type="project" value="UniProtKB-KW"/>
</dbReference>
<dbReference type="InterPro" id="IPR034686">
    <property type="entry name" value="Terpene_cyclase-like_2"/>
</dbReference>
<dbReference type="SFLD" id="SFLDG01020">
    <property type="entry name" value="Terpene_Cyclase_Like_2"/>
    <property type="match status" value="1"/>
</dbReference>
<comment type="caution">
    <text evidence="3">The sequence shown here is derived from an EMBL/GenBank/DDBJ whole genome shotgun (WGS) entry which is preliminary data.</text>
</comment>
<keyword evidence="2" id="KW-0460">Magnesium</keyword>
<comment type="cofactor">
    <cofactor evidence="2">
        <name>Mg(2+)</name>
        <dbReference type="ChEBI" id="CHEBI:18420"/>
    </cofactor>
</comment>
<proteinExistence type="inferred from homology"/>
<dbReference type="EC" id="4.2.3.-" evidence="2"/>
<dbReference type="InterPro" id="IPR008949">
    <property type="entry name" value="Isoprenoid_synthase_dom_sf"/>
</dbReference>